<dbReference type="Proteomes" id="UP000194761">
    <property type="component" value="Unassembled WGS sequence"/>
</dbReference>
<keyword evidence="1" id="KW-0732">Signal</keyword>
<evidence type="ECO:0000313" key="3">
    <source>
        <dbReference type="Proteomes" id="UP000194761"/>
    </source>
</evidence>
<accession>A0A2C9ZN72</accession>
<sequence length="164" mass="17311">MKPISKISTAVVAGALSLGAMAATAEASPAAPARASGATVAGAASAGYLSGSCGANRGNYGNLKAYYYTSGSKDYFNRFNWYLGGGGLRKKNNVSLRVRERLIGRADRTLWRWASGDNVRPGTGGYSPSPHVGVSRRAKVHVDFTFVFDRSGKDPRCTGRTNSL</sequence>
<evidence type="ECO:0000256" key="1">
    <source>
        <dbReference type="SAM" id="SignalP"/>
    </source>
</evidence>
<evidence type="ECO:0000313" key="2">
    <source>
        <dbReference type="EMBL" id="OUC98717.1"/>
    </source>
</evidence>
<keyword evidence="3" id="KW-1185">Reference proteome</keyword>
<comment type="caution">
    <text evidence="2">The sequence shown here is derived from an EMBL/GenBank/DDBJ whole genome shotgun (WGS) entry which is preliminary data.</text>
</comment>
<protein>
    <submittedName>
        <fullName evidence="2">Uncharacterized protein</fullName>
    </submittedName>
</protein>
<feature type="chain" id="PRO_5038508300" evidence="1">
    <location>
        <begin position="23"/>
        <end position="164"/>
    </location>
</feature>
<organism evidence="2 3">
    <name type="scientific">Streptosporangium minutum</name>
    <dbReference type="NCBI Taxonomy" id="569862"/>
    <lineage>
        <taxon>Bacteria</taxon>
        <taxon>Bacillati</taxon>
        <taxon>Actinomycetota</taxon>
        <taxon>Actinomycetes</taxon>
        <taxon>Streptosporangiales</taxon>
        <taxon>Streptosporangiaceae</taxon>
        <taxon>Streptosporangium</taxon>
    </lineage>
</organism>
<dbReference type="RefSeq" id="WP_086569149.1">
    <property type="nucleotide sequence ID" value="NZ_NGFP01000017.1"/>
</dbReference>
<name>A0A2C9ZN72_9ACTN</name>
<reference evidence="2 3" key="1">
    <citation type="submission" date="2017-05" db="EMBL/GenBank/DDBJ databases">
        <title>Biotechnological potential of actinobacteria isolated from South African environments.</title>
        <authorList>
            <person name="Le Roes-Hill M."/>
            <person name="Prins A."/>
            <person name="Durrell K.A."/>
        </authorList>
    </citation>
    <scope>NUCLEOTIDE SEQUENCE [LARGE SCALE GENOMIC DNA]</scope>
    <source>
        <strain evidence="2">M26</strain>
    </source>
</reference>
<proteinExistence type="predicted"/>
<dbReference type="AlphaFoldDB" id="A0A2C9ZN72"/>
<dbReference type="EMBL" id="NGFP01000017">
    <property type="protein sequence ID" value="OUC98717.1"/>
    <property type="molecule type" value="Genomic_DNA"/>
</dbReference>
<feature type="signal peptide" evidence="1">
    <location>
        <begin position="1"/>
        <end position="22"/>
    </location>
</feature>
<gene>
    <name evidence="2" type="ORF">CA984_06245</name>
</gene>